<gene>
    <name evidence="1" type="ORF">PIB30_013568</name>
</gene>
<proteinExistence type="predicted"/>
<reference evidence="1 2" key="1">
    <citation type="journal article" date="2023" name="Plants (Basel)">
        <title>Bridging the Gap: Combining Genomics and Transcriptomics Approaches to Understand Stylosanthes scabra, an Orphan Legume from the Brazilian Caatinga.</title>
        <authorList>
            <person name="Ferreira-Neto J.R.C."/>
            <person name="da Silva M.D."/>
            <person name="Binneck E."/>
            <person name="de Melo N.F."/>
            <person name="da Silva R.H."/>
            <person name="de Melo A.L.T.M."/>
            <person name="Pandolfi V."/>
            <person name="Bustamante F.O."/>
            <person name="Brasileiro-Vidal A.C."/>
            <person name="Benko-Iseppon A.M."/>
        </authorList>
    </citation>
    <scope>NUCLEOTIDE SEQUENCE [LARGE SCALE GENOMIC DNA]</scope>
    <source>
        <tissue evidence="1">Leaves</tissue>
    </source>
</reference>
<keyword evidence="2" id="KW-1185">Reference proteome</keyword>
<dbReference type="EMBL" id="JASCZI010060450">
    <property type="protein sequence ID" value="MED6131839.1"/>
    <property type="molecule type" value="Genomic_DNA"/>
</dbReference>
<comment type="caution">
    <text evidence="1">The sequence shown here is derived from an EMBL/GenBank/DDBJ whole genome shotgun (WGS) entry which is preliminary data.</text>
</comment>
<evidence type="ECO:0000313" key="1">
    <source>
        <dbReference type="EMBL" id="MED6131839.1"/>
    </source>
</evidence>
<evidence type="ECO:0000313" key="2">
    <source>
        <dbReference type="Proteomes" id="UP001341840"/>
    </source>
</evidence>
<accession>A0ABU6S6T0</accession>
<protein>
    <submittedName>
        <fullName evidence="1">Uncharacterized protein</fullName>
    </submittedName>
</protein>
<name>A0ABU6S6T0_9FABA</name>
<organism evidence="1 2">
    <name type="scientific">Stylosanthes scabra</name>
    <dbReference type="NCBI Taxonomy" id="79078"/>
    <lineage>
        <taxon>Eukaryota</taxon>
        <taxon>Viridiplantae</taxon>
        <taxon>Streptophyta</taxon>
        <taxon>Embryophyta</taxon>
        <taxon>Tracheophyta</taxon>
        <taxon>Spermatophyta</taxon>
        <taxon>Magnoliopsida</taxon>
        <taxon>eudicotyledons</taxon>
        <taxon>Gunneridae</taxon>
        <taxon>Pentapetalae</taxon>
        <taxon>rosids</taxon>
        <taxon>fabids</taxon>
        <taxon>Fabales</taxon>
        <taxon>Fabaceae</taxon>
        <taxon>Papilionoideae</taxon>
        <taxon>50 kb inversion clade</taxon>
        <taxon>dalbergioids sensu lato</taxon>
        <taxon>Dalbergieae</taxon>
        <taxon>Pterocarpus clade</taxon>
        <taxon>Stylosanthes</taxon>
    </lineage>
</organism>
<dbReference type="Proteomes" id="UP001341840">
    <property type="component" value="Unassembled WGS sequence"/>
</dbReference>
<sequence length="122" mass="13759">MSMTHEVGDLAQISPRIDANVHFASNTSKSIGETFERSDTILTSERIYMPATTHTTDIGLSPTSASHRNERIDQASQRALMPPMVQNMTRSSERLYVPTNSSQRMYNQNPIISMDQFPSKRI</sequence>